<evidence type="ECO:0000256" key="3">
    <source>
        <dbReference type="ARBA" id="ARBA00023274"/>
    </source>
</evidence>
<reference evidence="6 9" key="1">
    <citation type="submission" date="2016-10" db="EMBL/GenBank/DDBJ databases">
        <title>Methanohalophilus halophilus.</title>
        <authorList>
            <person name="L'haridon S."/>
        </authorList>
    </citation>
    <scope>NUCLEOTIDE SEQUENCE [LARGE SCALE GENOMIC DNA]</scope>
    <source>
        <strain evidence="6 9">Z-7982</strain>
    </source>
</reference>
<comment type="function">
    <text evidence="5">May be involved in maturation of the 30S ribosomal subunit.</text>
</comment>
<evidence type="ECO:0000313" key="8">
    <source>
        <dbReference type="EMBL" id="SDW48825.1"/>
    </source>
</evidence>
<dbReference type="Pfam" id="PF01090">
    <property type="entry name" value="Ribosomal_S19e"/>
    <property type="match status" value="1"/>
</dbReference>
<dbReference type="OrthoDB" id="371836at2157"/>
<comment type="similarity">
    <text evidence="1 5">Belongs to the eukaryotic ribosomal protein eS19 family.</text>
</comment>
<dbReference type="GO" id="GO:0003723">
    <property type="term" value="F:RNA binding"/>
    <property type="evidence" value="ECO:0007669"/>
    <property type="project" value="TreeGrafter"/>
</dbReference>
<dbReference type="InterPro" id="IPR027548">
    <property type="entry name" value="Ribosomal_eS19_archaeal"/>
</dbReference>
<dbReference type="Proteomes" id="UP000198669">
    <property type="component" value="Unassembled WGS sequence"/>
</dbReference>
<evidence type="ECO:0000256" key="2">
    <source>
        <dbReference type="ARBA" id="ARBA00022980"/>
    </source>
</evidence>
<evidence type="ECO:0000256" key="4">
    <source>
        <dbReference type="ARBA" id="ARBA00035143"/>
    </source>
</evidence>
<dbReference type="EMBL" id="RJJG01000003">
    <property type="protein sequence ID" value="RNI09599.1"/>
    <property type="molecule type" value="Genomic_DNA"/>
</dbReference>
<dbReference type="GO" id="GO:0000028">
    <property type="term" value="P:ribosomal small subunit assembly"/>
    <property type="evidence" value="ECO:0007669"/>
    <property type="project" value="TreeGrafter"/>
</dbReference>
<protein>
    <recommendedName>
        <fullName evidence="4 5">Small ribosomal subunit protein eS19</fullName>
    </recommendedName>
</protein>
<dbReference type="FunFam" id="1.10.10.10:FF:000449">
    <property type="entry name" value="30S ribosomal protein S19e"/>
    <property type="match status" value="1"/>
</dbReference>
<name>A0A1L3Q371_9EURY</name>
<dbReference type="AlphaFoldDB" id="A0A1L3Q371"/>
<dbReference type="InterPro" id="IPR001266">
    <property type="entry name" value="Ribosomal_eS19"/>
</dbReference>
<dbReference type="InterPro" id="IPR036388">
    <property type="entry name" value="WH-like_DNA-bd_sf"/>
</dbReference>
<dbReference type="GO" id="GO:0022627">
    <property type="term" value="C:cytosolic small ribosomal subunit"/>
    <property type="evidence" value="ECO:0007669"/>
    <property type="project" value="TreeGrafter"/>
</dbReference>
<evidence type="ECO:0000256" key="1">
    <source>
        <dbReference type="ARBA" id="ARBA00010014"/>
    </source>
</evidence>
<evidence type="ECO:0000313" key="10">
    <source>
        <dbReference type="Proteomes" id="UP000198669"/>
    </source>
</evidence>
<dbReference type="HAMAP" id="MF_01474">
    <property type="entry name" value="Ribosomal_eS19"/>
    <property type="match status" value="1"/>
</dbReference>
<evidence type="ECO:0000313" key="9">
    <source>
        <dbReference type="Proteomes" id="UP000186879"/>
    </source>
</evidence>
<dbReference type="GeneID" id="30583596"/>
<dbReference type="RefSeq" id="WP_072561763.1">
    <property type="nucleotide sequence ID" value="NZ_CP017921.1"/>
</dbReference>
<comment type="subunit">
    <text evidence="5">Part of the 30S ribosomal subunit.</text>
</comment>
<sequence length="149" mass="16539">MTTAYDVPANDIIKKTAEKLKENEKIQPPEWAAYVKTGAHRELPPVEDDWWYTRCAAVLRRIYTDGPVGVQRLRSIYGGKKAKRVTPAKKAKGSGAVARTIAQQLEDAGFVKKQKAGRVASPAGKSLLDNTANEIKKELVSEIPEMQKY</sequence>
<dbReference type="PANTHER" id="PTHR11710">
    <property type="entry name" value="40S RIBOSOMAL PROTEIN S19"/>
    <property type="match status" value="1"/>
</dbReference>
<dbReference type="STRING" id="2177.BHR79_07470"/>
<dbReference type="Gene3D" id="1.10.10.10">
    <property type="entry name" value="Winged helix-like DNA-binding domain superfamily/Winged helix DNA-binding domain"/>
    <property type="match status" value="1"/>
</dbReference>
<evidence type="ECO:0000256" key="5">
    <source>
        <dbReference type="HAMAP-Rule" id="MF_01474"/>
    </source>
</evidence>
<dbReference type="SUPFAM" id="SSF46785">
    <property type="entry name" value="Winged helix' DNA-binding domain"/>
    <property type="match status" value="1"/>
</dbReference>
<dbReference type="NCBIfam" id="NF006811">
    <property type="entry name" value="PRK09333.1"/>
    <property type="match status" value="1"/>
</dbReference>
<dbReference type="Proteomes" id="UP000267921">
    <property type="component" value="Unassembled WGS sequence"/>
</dbReference>
<gene>
    <name evidence="5" type="primary">rps19e</name>
    <name evidence="6" type="ORF">BHR79_07470</name>
    <name evidence="7" type="ORF">EFE40_02755</name>
    <name evidence="8" type="ORF">SAMN04515625_1015</name>
</gene>
<reference evidence="7 11" key="3">
    <citation type="submission" date="2018-10" db="EMBL/GenBank/DDBJ databases">
        <title>Cultivation of a novel Methanohalophilus strain from Kebrit Deep of the Red Sea and a genomic comparison of members of the genus Methanohalophilus.</title>
        <authorList>
            <person name="Guan Y."/>
            <person name="Ngugi D.K."/>
            <person name="Stingl U."/>
        </authorList>
    </citation>
    <scope>NUCLEOTIDE SEQUENCE [LARGE SCALE GENOMIC DNA]</scope>
    <source>
        <strain evidence="7 11">DSM 3094</strain>
    </source>
</reference>
<keyword evidence="2 5" id="KW-0689">Ribosomal protein</keyword>
<dbReference type="SMART" id="SM01413">
    <property type="entry name" value="Ribosomal_S19e"/>
    <property type="match status" value="1"/>
</dbReference>
<evidence type="ECO:0000313" key="6">
    <source>
        <dbReference type="EMBL" id="APH39332.1"/>
    </source>
</evidence>
<evidence type="ECO:0000313" key="11">
    <source>
        <dbReference type="Proteomes" id="UP000267921"/>
    </source>
</evidence>
<dbReference type="Proteomes" id="UP000186879">
    <property type="component" value="Chromosome"/>
</dbReference>
<dbReference type="EMBL" id="FNMU01000003">
    <property type="protein sequence ID" value="SDW48825.1"/>
    <property type="molecule type" value="Genomic_DNA"/>
</dbReference>
<dbReference type="EMBL" id="CP017921">
    <property type="protein sequence ID" value="APH39332.1"/>
    <property type="molecule type" value="Genomic_DNA"/>
</dbReference>
<keyword evidence="3 5" id="KW-0687">Ribonucleoprotein</keyword>
<dbReference type="GO" id="GO:0006412">
    <property type="term" value="P:translation"/>
    <property type="evidence" value="ECO:0007669"/>
    <property type="project" value="UniProtKB-UniRule"/>
</dbReference>
<dbReference type="PANTHER" id="PTHR11710:SF0">
    <property type="entry name" value="40S RIBOSOMAL PROTEIN S19"/>
    <property type="match status" value="1"/>
</dbReference>
<accession>A0A1L3Q371</accession>
<organism evidence="6 9">
    <name type="scientific">Methanohalophilus halophilus</name>
    <dbReference type="NCBI Taxonomy" id="2177"/>
    <lineage>
        <taxon>Archaea</taxon>
        <taxon>Methanobacteriati</taxon>
        <taxon>Methanobacteriota</taxon>
        <taxon>Stenosarchaea group</taxon>
        <taxon>Methanomicrobia</taxon>
        <taxon>Methanosarcinales</taxon>
        <taxon>Methanosarcinaceae</taxon>
        <taxon>Methanohalophilus</taxon>
    </lineage>
</organism>
<dbReference type="GO" id="GO:0003735">
    <property type="term" value="F:structural constituent of ribosome"/>
    <property type="evidence" value="ECO:0007669"/>
    <property type="project" value="InterPro"/>
</dbReference>
<evidence type="ECO:0000313" key="7">
    <source>
        <dbReference type="EMBL" id="RNI09599.1"/>
    </source>
</evidence>
<dbReference type="KEGG" id="mhaz:BHR79_07470"/>
<dbReference type="InterPro" id="IPR036390">
    <property type="entry name" value="WH_DNA-bd_sf"/>
</dbReference>
<keyword evidence="9" id="KW-1185">Reference proteome</keyword>
<proteinExistence type="inferred from homology"/>
<reference evidence="8 10" key="2">
    <citation type="submission" date="2016-10" db="EMBL/GenBank/DDBJ databases">
        <authorList>
            <person name="de Groot N.N."/>
        </authorList>
    </citation>
    <scope>NUCLEOTIDE SEQUENCE [LARGE SCALE GENOMIC DNA]</scope>
    <source>
        <strain evidence="8 10">Z-7982</strain>
    </source>
</reference>